<feature type="transmembrane region" description="Helical" evidence="2">
    <location>
        <begin position="78"/>
        <end position="95"/>
    </location>
</feature>
<protein>
    <submittedName>
        <fullName evidence="3">Uncharacterized protein</fullName>
    </submittedName>
</protein>
<keyword evidence="4" id="KW-1185">Reference proteome</keyword>
<keyword evidence="2" id="KW-0472">Membrane</keyword>
<dbReference type="RefSeq" id="WP_248394815.1">
    <property type="nucleotide sequence ID" value="NZ_CP096203.1"/>
</dbReference>
<evidence type="ECO:0000313" key="4">
    <source>
        <dbReference type="Proteomes" id="UP000830552"/>
    </source>
</evidence>
<proteinExistence type="predicted"/>
<gene>
    <name evidence="3" type="ORF">M0D58_08030</name>
</gene>
<keyword evidence="2" id="KW-0812">Transmembrane</keyword>
<evidence type="ECO:0000256" key="2">
    <source>
        <dbReference type="SAM" id="Phobius"/>
    </source>
</evidence>
<sequence>MEELKEELSKASSTVTSIVNEATNVVLERFKNPTIAAFTIPWIVINWRSILFFIFSTGSIEFKILYVNKYFSDYCHTLVYPLLAMVTYLFFLPYFNQYNELFIKKAFKKRADYKKIQITDQIERQGDIAIKINDAQKKIMEAREGVEHNQYVDELQTTIEELKAKLNEEQIKNINESKSFREQSALLSDEIKILNNKIISNDRKNLKELEELKKQLNDTSLEFYEATKKNKILHIEKILDLPNNKMFRFFEDGQLIINIFQYQDTDMVKYYDFIMRTFVSKEDVISQLLGRDFQVIRSGEEFDYATEVVKFKTLP</sequence>
<keyword evidence="2" id="KW-1133">Transmembrane helix</keyword>
<accession>A0ABY4KAW4</accession>
<reference evidence="3" key="1">
    <citation type="submission" date="2022-04" db="EMBL/GenBank/DDBJ databases">
        <title>Evolutionary, genomic, and biogeographic characterization of Chryseobacterium nepalense represented by a plastic-degrading bacterium AC3.</title>
        <authorList>
            <person name="Yin Z."/>
            <person name="Liu X."/>
            <person name="Wang D."/>
            <person name="Xie Z."/>
        </authorList>
    </citation>
    <scope>NUCLEOTIDE SEQUENCE</scope>
    <source>
        <strain evidence="3">AC3</strain>
    </source>
</reference>
<name>A0ABY4KAW4_9FLAO</name>
<keyword evidence="1" id="KW-0175">Coiled coil</keyword>
<dbReference type="EMBL" id="CP096203">
    <property type="protein sequence ID" value="UPQ77471.1"/>
    <property type="molecule type" value="Genomic_DNA"/>
</dbReference>
<evidence type="ECO:0000313" key="3">
    <source>
        <dbReference type="EMBL" id="UPQ77471.1"/>
    </source>
</evidence>
<dbReference type="Proteomes" id="UP000830552">
    <property type="component" value="Chromosome"/>
</dbReference>
<feature type="transmembrane region" description="Helical" evidence="2">
    <location>
        <begin position="35"/>
        <end position="58"/>
    </location>
</feature>
<organism evidence="3 4">
    <name type="scientific">Chryseobacterium nepalense</name>
    <dbReference type="NCBI Taxonomy" id="1854498"/>
    <lineage>
        <taxon>Bacteria</taxon>
        <taxon>Pseudomonadati</taxon>
        <taxon>Bacteroidota</taxon>
        <taxon>Flavobacteriia</taxon>
        <taxon>Flavobacteriales</taxon>
        <taxon>Weeksellaceae</taxon>
        <taxon>Chryseobacterium group</taxon>
        <taxon>Chryseobacterium</taxon>
    </lineage>
</organism>
<evidence type="ECO:0000256" key="1">
    <source>
        <dbReference type="SAM" id="Coils"/>
    </source>
</evidence>
<feature type="coiled-coil region" evidence="1">
    <location>
        <begin position="152"/>
        <end position="229"/>
    </location>
</feature>